<name>A0A9P0LN66_ACAOB</name>
<protein>
    <recommendedName>
        <fullName evidence="4">ATP synthase F0 subunit 8</fullName>
    </recommendedName>
</protein>
<reference evidence="2" key="1">
    <citation type="submission" date="2022-03" db="EMBL/GenBank/DDBJ databases">
        <authorList>
            <person name="Sayadi A."/>
        </authorList>
    </citation>
    <scope>NUCLEOTIDE SEQUENCE</scope>
</reference>
<dbReference type="Proteomes" id="UP001152888">
    <property type="component" value="Unassembled WGS sequence"/>
</dbReference>
<proteinExistence type="predicted"/>
<organism evidence="2 3">
    <name type="scientific">Acanthoscelides obtectus</name>
    <name type="common">Bean weevil</name>
    <name type="synonym">Bruchus obtectus</name>
    <dbReference type="NCBI Taxonomy" id="200917"/>
    <lineage>
        <taxon>Eukaryota</taxon>
        <taxon>Metazoa</taxon>
        <taxon>Ecdysozoa</taxon>
        <taxon>Arthropoda</taxon>
        <taxon>Hexapoda</taxon>
        <taxon>Insecta</taxon>
        <taxon>Pterygota</taxon>
        <taxon>Neoptera</taxon>
        <taxon>Endopterygota</taxon>
        <taxon>Coleoptera</taxon>
        <taxon>Polyphaga</taxon>
        <taxon>Cucujiformia</taxon>
        <taxon>Chrysomeloidea</taxon>
        <taxon>Chrysomelidae</taxon>
        <taxon>Bruchinae</taxon>
        <taxon>Bruchini</taxon>
        <taxon>Acanthoscelides</taxon>
    </lineage>
</organism>
<feature type="signal peptide" evidence="1">
    <location>
        <begin position="1"/>
        <end position="17"/>
    </location>
</feature>
<keyword evidence="3" id="KW-1185">Reference proteome</keyword>
<sequence length="36" mass="4487">MLMFVYVLFFQYNIIWSVCYSTSKSRETFCKYLVYI</sequence>
<gene>
    <name evidence="2" type="ORF">ACAOBT_LOCUS24945</name>
</gene>
<evidence type="ECO:0000313" key="2">
    <source>
        <dbReference type="EMBL" id="CAH1999397.1"/>
    </source>
</evidence>
<keyword evidence="1" id="KW-0732">Signal</keyword>
<evidence type="ECO:0000313" key="3">
    <source>
        <dbReference type="Proteomes" id="UP001152888"/>
    </source>
</evidence>
<evidence type="ECO:0000256" key="1">
    <source>
        <dbReference type="SAM" id="SignalP"/>
    </source>
</evidence>
<accession>A0A9P0LN66</accession>
<dbReference type="EMBL" id="CAKOFQ010007362">
    <property type="protein sequence ID" value="CAH1999397.1"/>
    <property type="molecule type" value="Genomic_DNA"/>
</dbReference>
<comment type="caution">
    <text evidence="2">The sequence shown here is derived from an EMBL/GenBank/DDBJ whole genome shotgun (WGS) entry which is preliminary data.</text>
</comment>
<feature type="chain" id="PRO_5040224521" description="ATP synthase F0 subunit 8" evidence="1">
    <location>
        <begin position="18"/>
        <end position="36"/>
    </location>
</feature>
<evidence type="ECO:0008006" key="4">
    <source>
        <dbReference type="Google" id="ProtNLM"/>
    </source>
</evidence>
<dbReference type="AlphaFoldDB" id="A0A9P0LN66"/>